<reference evidence="4 5" key="1">
    <citation type="journal article" date="2007" name="Nature">
        <title>Genome of the marsupial Monodelphis domestica reveals innovation in non-coding sequences.</title>
        <authorList>
            <person name="Mikkelsen T.S."/>
            <person name="Wakefield M.J."/>
            <person name="Aken B."/>
            <person name="Amemiya C.T."/>
            <person name="Chang J.L."/>
            <person name="Duke S."/>
            <person name="Garber M."/>
            <person name="Gentles A.J."/>
            <person name="Goodstadt L."/>
            <person name="Heger A."/>
            <person name="Jurka J."/>
            <person name="Kamal M."/>
            <person name="Mauceli E."/>
            <person name="Searle S.M."/>
            <person name="Sharpe T."/>
            <person name="Baker M.L."/>
            <person name="Batzer M.A."/>
            <person name="Benos P.V."/>
            <person name="Belov K."/>
            <person name="Clamp M."/>
            <person name="Cook A."/>
            <person name="Cuff J."/>
            <person name="Das R."/>
            <person name="Davidow L."/>
            <person name="Deakin J.E."/>
            <person name="Fazzari M.J."/>
            <person name="Glass J.L."/>
            <person name="Grabherr M."/>
            <person name="Greally J.M."/>
            <person name="Gu W."/>
            <person name="Hore T.A."/>
            <person name="Huttley G.A."/>
            <person name="Kleber M."/>
            <person name="Jirtle R.L."/>
            <person name="Koina E."/>
            <person name="Lee J.T."/>
            <person name="Mahony S."/>
            <person name="Marra M.A."/>
            <person name="Miller R.D."/>
            <person name="Nicholls R.D."/>
            <person name="Oda M."/>
            <person name="Papenfuss A.T."/>
            <person name="Parra Z.E."/>
            <person name="Pollock D.D."/>
            <person name="Ray D.A."/>
            <person name="Schein J.E."/>
            <person name="Speed T.P."/>
            <person name="Thompson K."/>
            <person name="VandeBerg J.L."/>
            <person name="Wade C.M."/>
            <person name="Walker J.A."/>
            <person name="Waters P.D."/>
            <person name="Webber C."/>
            <person name="Weidman J.R."/>
            <person name="Xie X."/>
            <person name="Zody M.C."/>
            <person name="Baldwin J."/>
            <person name="Abdouelleil A."/>
            <person name="Abdulkadir J."/>
            <person name="Abebe A."/>
            <person name="Abera B."/>
            <person name="Abreu J."/>
            <person name="Acer S.C."/>
            <person name="Aftuck L."/>
            <person name="Alexander A."/>
            <person name="An P."/>
            <person name="Anderson E."/>
            <person name="Anderson S."/>
            <person name="Arachi H."/>
            <person name="Azer M."/>
            <person name="Bachantsang P."/>
            <person name="Barry A."/>
            <person name="Bayul T."/>
            <person name="Berlin A."/>
            <person name="Bessette D."/>
            <person name="Bloom T."/>
            <person name="Bloom T."/>
            <person name="Boguslavskiy L."/>
            <person name="Bonnet C."/>
            <person name="Boukhgalter B."/>
            <person name="Bourzgui I."/>
            <person name="Brown A."/>
            <person name="Cahill P."/>
            <person name="Channer S."/>
            <person name="Cheshatsang Y."/>
            <person name="Chuda L."/>
            <person name="Citroen M."/>
            <person name="Collymore A."/>
            <person name="Cooke P."/>
            <person name="Costello M."/>
            <person name="D'Aco K."/>
            <person name="Daza R."/>
            <person name="De Haan G."/>
            <person name="DeGray S."/>
            <person name="DeMaso C."/>
            <person name="Dhargay N."/>
            <person name="Dooley K."/>
            <person name="Dooley E."/>
            <person name="Doricent M."/>
            <person name="Dorje P."/>
            <person name="Dorjee K."/>
            <person name="Dupes A."/>
            <person name="Elong R."/>
            <person name="Falk J."/>
            <person name="Farina A."/>
            <person name="Faro S."/>
            <person name="Ferguson D."/>
            <person name="Fisher S."/>
            <person name="Foley C.D."/>
            <person name="Franke A."/>
            <person name="Friedrich D."/>
            <person name="Gadbois L."/>
            <person name="Gearin G."/>
            <person name="Gearin C.R."/>
            <person name="Giannoukos G."/>
            <person name="Goode T."/>
            <person name="Graham J."/>
            <person name="Grandbois E."/>
            <person name="Grewal S."/>
            <person name="Gyaltsen K."/>
            <person name="Hafez N."/>
            <person name="Hagos B."/>
            <person name="Hall J."/>
            <person name="Henson C."/>
            <person name="Hollinger A."/>
            <person name="Honan T."/>
            <person name="Huard M.D."/>
            <person name="Hughes L."/>
            <person name="Hurhula B."/>
            <person name="Husby M.E."/>
            <person name="Kamat A."/>
            <person name="Kanga B."/>
            <person name="Kashin S."/>
            <person name="Khazanovich D."/>
            <person name="Kisner P."/>
            <person name="Lance K."/>
            <person name="Lara M."/>
            <person name="Lee W."/>
            <person name="Lennon N."/>
            <person name="Letendre F."/>
            <person name="LeVine R."/>
            <person name="Lipovsky A."/>
            <person name="Liu X."/>
            <person name="Liu J."/>
            <person name="Liu S."/>
            <person name="Lokyitsang T."/>
            <person name="Lokyitsang Y."/>
            <person name="Lubonja R."/>
            <person name="Lui A."/>
            <person name="MacDonald P."/>
            <person name="Magnisalis V."/>
            <person name="Maru K."/>
            <person name="Matthews C."/>
            <person name="McCusker W."/>
            <person name="McDonough S."/>
            <person name="Mehta T."/>
            <person name="Meldrim J."/>
            <person name="Meneus L."/>
            <person name="Mihai O."/>
            <person name="Mihalev A."/>
            <person name="Mihova T."/>
            <person name="Mittelman R."/>
            <person name="Mlenga V."/>
            <person name="Montmayeur A."/>
            <person name="Mulrain L."/>
            <person name="Navidi A."/>
            <person name="Naylor J."/>
            <person name="Negash T."/>
            <person name="Nguyen T."/>
            <person name="Nguyen N."/>
            <person name="Nicol R."/>
            <person name="Norbu C."/>
            <person name="Norbu N."/>
            <person name="Novod N."/>
            <person name="O'Neill B."/>
            <person name="Osman S."/>
            <person name="Markiewicz E."/>
            <person name="Oyono O.L."/>
            <person name="Patti C."/>
            <person name="Phunkhang P."/>
            <person name="Pierre F."/>
            <person name="Priest M."/>
            <person name="Raghuraman S."/>
            <person name="Rege F."/>
            <person name="Reyes R."/>
            <person name="Rise C."/>
            <person name="Rogov P."/>
            <person name="Ross K."/>
            <person name="Ryan E."/>
            <person name="Settipalli S."/>
            <person name="Shea T."/>
            <person name="Sherpa N."/>
            <person name="Shi L."/>
            <person name="Shih D."/>
            <person name="Sparrow T."/>
            <person name="Spaulding J."/>
            <person name="Stalker J."/>
            <person name="Stange-Thomann N."/>
            <person name="Stavropoulos S."/>
            <person name="Stone C."/>
            <person name="Strader C."/>
            <person name="Tesfaye S."/>
            <person name="Thomson T."/>
            <person name="Thoulutsang Y."/>
            <person name="Thoulutsang D."/>
            <person name="Topham K."/>
            <person name="Topping I."/>
            <person name="Tsamla T."/>
            <person name="Vassiliev H."/>
            <person name="Vo A."/>
            <person name="Wangchuk T."/>
            <person name="Wangdi T."/>
            <person name="Weiand M."/>
            <person name="Wilkinson J."/>
            <person name="Wilson A."/>
            <person name="Yadav S."/>
            <person name="Young G."/>
            <person name="Yu Q."/>
            <person name="Zembek L."/>
            <person name="Zhong D."/>
            <person name="Zimmer A."/>
            <person name="Zwirko Z."/>
            <person name="Jaffe D.B."/>
            <person name="Alvarez P."/>
            <person name="Brockman W."/>
            <person name="Butler J."/>
            <person name="Chin C."/>
            <person name="Gnerre S."/>
            <person name="MacCallum I."/>
            <person name="Graves J.A."/>
            <person name="Ponting C.P."/>
            <person name="Breen M."/>
            <person name="Samollow P.B."/>
            <person name="Lander E.S."/>
            <person name="Lindblad-Toh K."/>
        </authorList>
    </citation>
    <scope>NUCLEOTIDE SEQUENCE [LARGE SCALE GENOMIC DNA]</scope>
</reference>
<dbReference type="Proteomes" id="UP000002280">
    <property type="component" value="Chromosome 1"/>
</dbReference>
<feature type="region of interest" description="Disordered" evidence="1">
    <location>
        <begin position="738"/>
        <end position="760"/>
    </location>
</feature>
<dbReference type="Pfam" id="PF11934">
    <property type="entry name" value="DUF3452"/>
    <property type="match status" value="1"/>
</dbReference>
<dbReference type="InterPro" id="IPR036915">
    <property type="entry name" value="Cyclin-like_sf"/>
</dbReference>
<dbReference type="GO" id="GO:0006357">
    <property type="term" value="P:regulation of transcription by RNA polymerase II"/>
    <property type="evidence" value="ECO:0007669"/>
    <property type="project" value="InterPro"/>
</dbReference>
<reference evidence="4" key="3">
    <citation type="submission" date="2025-09" db="UniProtKB">
        <authorList>
            <consortium name="Ensembl"/>
        </authorList>
    </citation>
    <scope>IDENTIFICATION</scope>
</reference>
<evidence type="ECO:0000259" key="3">
    <source>
        <dbReference type="SMART" id="SM01368"/>
    </source>
</evidence>
<sequence>MFQDELRGLGAAGVGAAQQALQALCLELNLDEGSAAEALGDFTAIRSTYSLEGEVVHWLACALYVACRKSIIPTVGKGVMEGNCVSLTRILRSAKLSLIQFFSKMKKWIDMSNLSQEFRERIDRLERNFEVSTVIFKKFEPIFLDIFRNPYEEPPKLQRSRKQRRVPCTVKDLFNFCWTLFVYTKGKLVFYKLLSFTSLSLDLTFTNAIMCLPSDFHTPDFRVSEEPPCIIATLCELHDGLLVEAKGIKEHYFKPYISKLFDRKILKGECLLDISSFADNSKAVNKEYEEYVLTVGDFDERVFLGADAEEEIGSPQKFTGDIPAGKLIARVHMDCNLQQHFAKKRSFAPSTPLTGRRYLREKEAATTPVASATQSVSRLQNIVAGLKNAPSEQLVNIFESCARNPMENIMNIVKGIGEAFCQHYTQSTDEQPGSHIDFAVNRLKLAEILYYKILETIMVQETRRLHGMDMSVLLEQDIFHRSLMACCLEIVLFAYSSPRSFPWIIEVLDLSPFYFYKVIEVLIRSEEGLSRDTVKHLNSIEEQILESLAWSSDSALWDALHISENNVPTCEEVIFPNNLEAGSVQSHLPMMPLSPIVHPRVKEVRTDSGSIRRDMQPLSPISVHERYSSPTAGSAKRRLFGEDTSSKMFVDKTTTEGTKMKMVSSSSNIAENASVLPGQSLLTVAPVVVTGATGQKVTIPLHGVATDTGEITVIPMQLNANEQSRVESPVQIPITAQSLSGTSPKQSHATKAPEVQQAGINRPKKTGSLALFYRKVNLLTATFSDKCLIF</sequence>
<dbReference type="SUPFAM" id="SSF47954">
    <property type="entry name" value="Cyclin-like"/>
    <property type="match status" value="1"/>
</dbReference>
<accession>F6R940</accession>
<dbReference type="PANTHER" id="PTHR13742:SF20">
    <property type="entry name" value="RETINOBLASTOMA-LIKE PROTEIN 1"/>
    <property type="match status" value="1"/>
</dbReference>
<dbReference type="PANTHER" id="PTHR13742">
    <property type="entry name" value="RETINOBLASTOMA-ASSOCIATED PROTEIN RB -RELATED"/>
    <property type="match status" value="1"/>
</dbReference>
<feature type="domain" description="Retinoblastoma-associated protein N-terminal" evidence="2">
    <location>
        <begin position="70"/>
        <end position="207"/>
    </location>
</feature>
<dbReference type="SMART" id="SM01368">
    <property type="entry name" value="RB_A"/>
    <property type="match status" value="1"/>
</dbReference>
<dbReference type="ExpressionAtlas" id="F6R940">
    <property type="expression patterns" value="baseline"/>
</dbReference>
<dbReference type="SMART" id="SM01367">
    <property type="entry name" value="DUF3452"/>
    <property type="match status" value="1"/>
</dbReference>
<keyword evidence="5" id="KW-1185">Reference proteome</keyword>
<evidence type="ECO:0000259" key="2">
    <source>
        <dbReference type="SMART" id="SM01367"/>
    </source>
</evidence>
<dbReference type="Pfam" id="PF01858">
    <property type="entry name" value="RB_A"/>
    <property type="match status" value="1"/>
</dbReference>
<dbReference type="GeneTree" id="ENSGT00950000183202"/>
<dbReference type="eggNOG" id="KOG1010">
    <property type="taxonomic scope" value="Eukaryota"/>
</dbReference>
<evidence type="ECO:0000313" key="4">
    <source>
        <dbReference type="Ensembl" id="ENSMODP00000000448.3"/>
    </source>
</evidence>
<name>F6R940_MONDO</name>
<evidence type="ECO:0000313" key="5">
    <source>
        <dbReference type="Proteomes" id="UP000002280"/>
    </source>
</evidence>
<dbReference type="FunFam" id="1.10.472.10:FF:000035">
    <property type="entry name" value="RB transcriptional corepressor-like 1"/>
    <property type="match status" value="1"/>
</dbReference>
<dbReference type="InterPro" id="IPR024599">
    <property type="entry name" value="RB_N"/>
</dbReference>
<dbReference type="HOGENOM" id="CLU_008943_0_1_1"/>
<dbReference type="Ensembl" id="ENSMODT00000000458.4">
    <property type="protein sequence ID" value="ENSMODP00000000448.3"/>
    <property type="gene ID" value="ENSMODG00000000374.4"/>
</dbReference>
<dbReference type="FunFam" id="1.10.472.10:FF:000082">
    <property type="entry name" value="retinoblastoma-like protein 1 isoform X1"/>
    <property type="match status" value="1"/>
</dbReference>
<feature type="compositionally biased region" description="Polar residues" evidence="1">
    <location>
        <begin position="738"/>
        <end position="749"/>
    </location>
</feature>
<proteinExistence type="predicted"/>
<dbReference type="Gene3D" id="1.10.472.10">
    <property type="entry name" value="Cyclin-like"/>
    <property type="match status" value="1"/>
</dbReference>
<dbReference type="GO" id="GO:0051726">
    <property type="term" value="P:regulation of cell cycle"/>
    <property type="evidence" value="ECO:0007669"/>
    <property type="project" value="InterPro"/>
</dbReference>
<dbReference type="Bgee" id="ENSMODG00000000374">
    <property type="expression patterns" value="Expressed in forelimb bud and 21 other cell types or tissues"/>
</dbReference>
<evidence type="ECO:0000256" key="1">
    <source>
        <dbReference type="SAM" id="MobiDB-lite"/>
    </source>
</evidence>
<reference evidence="4" key="2">
    <citation type="submission" date="2025-08" db="UniProtKB">
        <authorList>
            <consortium name="Ensembl"/>
        </authorList>
    </citation>
    <scope>IDENTIFICATION</scope>
</reference>
<protein>
    <submittedName>
        <fullName evidence="4">RB transcriptional corepressor like 1</fullName>
    </submittedName>
</protein>
<dbReference type="AlphaFoldDB" id="F6R940"/>
<dbReference type="InterPro" id="IPR002720">
    <property type="entry name" value="RB_A"/>
</dbReference>
<dbReference type="InterPro" id="IPR028309">
    <property type="entry name" value="RB_fam"/>
</dbReference>
<feature type="domain" description="Retinoblastoma-associated protein A-box" evidence="3">
    <location>
        <begin position="367"/>
        <end position="560"/>
    </location>
</feature>
<dbReference type="GO" id="GO:0005634">
    <property type="term" value="C:nucleus"/>
    <property type="evidence" value="ECO:0007669"/>
    <property type="project" value="InterPro"/>
</dbReference>
<dbReference type="Gene3D" id="1.10.472.140">
    <property type="match status" value="1"/>
</dbReference>
<gene>
    <name evidence="4" type="primary">RBL1</name>
</gene>
<organism evidence="4 5">
    <name type="scientific">Monodelphis domestica</name>
    <name type="common">Gray short-tailed opossum</name>
    <dbReference type="NCBI Taxonomy" id="13616"/>
    <lineage>
        <taxon>Eukaryota</taxon>
        <taxon>Metazoa</taxon>
        <taxon>Chordata</taxon>
        <taxon>Craniata</taxon>
        <taxon>Vertebrata</taxon>
        <taxon>Euteleostomi</taxon>
        <taxon>Mammalia</taxon>
        <taxon>Metatheria</taxon>
        <taxon>Didelphimorphia</taxon>
        <taxon>Didelphidae</taxon>
        <taxon>Monodelphis</taxon>
    </lineage>
</organism>